<sequence length="433" mass="48276">MEKWEQKLKNDVNGSLPNHIDQRIAETLQQLPRKKRRATIYYSVAAVVAALSITFGLSVLSPAFAETMKRIPIIGSAFDFVGDISVKKGTEIGLTTTHEEQVEVDGHIITFTDSFYDGARIHLGYIIEPAHNSDLGEFNYLDVEFTINGRTIGSHGMGQTEKELENGLYAGAISLQIRDDLPDSFTLGVRPFGGGSWSVNLPIELVGNSHEYPVHIMKETSDFTMHYETISFLPTSTELALQYDMTEEKYETYAEQIIQYQVIDDKGRVLQPISGGGGGGGAVNGIITSHYKHYFEPLDNIPLYVTIKPFSIAMNTNSPEKVRKQWDGTEIVLSQGDLGQLTILDAKQENGVITFTVEAVGQNAHEQASTFWLEDTEGKMLERVEFASRLEGSVNQYQSSFKAPSTQTDIYVTTLKMNSLNYFEELEVTIELK</sequence>
<dbReference type="InterPro" id="IPR040680">
    <property type="entry name" value="DUF5643"/>
</dbReference>
<dbReference type="RefSeq" id="WP_034743310.1">
    <property type="nucleotide sequence ID" value="NZ_BAUT01000007.1"/>
</dbReference>
<dbReference type="Proteomes" id="UP000018890">
    <property type="component" value="Unassembled WGS sequence"/>
</dbReference>
<evidence type="ECO:0000313" key="4">
    <source>
        <dbReference type="EMBL" id="GAE25223.1"/>
    </source>
</evidence>
<evidence type="ECO:0000259" key="2">
    <source>
        <dbReference type="Pfam" id="PF13786"/>
    </source>
</evidence>
<evidence type="ECO:0000259" key="3">
    <source>
        <dbReference type="Pfam" id="PF18705"/>
    </source>
</evidence>
<feature type="domain" description="DUF5643" evidence="3">
    <location>
        <begin position="210"/>
        <end position="321"/>
    </location>
</feature>
<reference evidence="4" key="1">
    <citation type="journal article" date="2014" name="Genome Announc.">
        <title>Draft Genome Sequences of Three Alkaliphilic Bacillus Strains, Bacillus wakoensis JCM 9140T, Bacillus akibai JCM 9157T, and Bacillus hemicellulosilyticus JCM 9152T.</title>
        <authorList>
            <person name="Yuki M."/>
            <person name="Oshima K."/>
            <person name="Suda W."/>
            <person name="Oshida Y."/>
            <person name="Kitamura K."/>
            <person name="Iida T."/>
            <person name="Hattori M."/>
            <person name="Ohkuma M."/>
        </authorList>
    </citation>
    <scope>NUCLEOTIDE SEQUENCE [LARGE SCALE GENOMIC DNA]</scope>
    <source>
        <strain evidence="4">JCM 9140</strain>
    </source>
</reference>
<dbReference type="Pfam" id="PF13786">
    <property type="entry name" value="DUF4179"/>
    <property type="match status" value="1"/>
</dbReference>
<keyword evidence="5" id="KW-1185">Reference proteome</keyword>
<evidence type="ECO:0008006" key="6">
    <source>
        <dbReference type="Google" id="ProtNLM"/>
    </source>
</evidence>
<dbReference type="AlphaFoldDB" id="W4Q0H1"/>
<dbReference type="Gene3D" id="2.60.40.1640">
    <property type="entry name" value="Conserved domain protein"/>
    <property type="match status" value="1"/>
</dbReference>
<keyword evidence="1" id="KW-0472">Membrane</keyword>
<dbReference type="InterPro" id="IPR025436">
    <property type="entry name" value="DUF4179"/>
</dbReference>
<proteinExistence type="predicted"/>
<dbReference type="Pfam" id="PF18705">
    <property type="entry name" value="DUF5643"/>
    <property type="match status" value="1"/>
</dbReference>
<name>W4Q0H1_9BACI</name>
<comment type="caution">
    <text evidence="4">The sequence shown here is derived from an EMBL/GenBank/DDBJ whole genome shotgun (WGS) entry which is preliminary data.</text>
</comment>
<keyword evidence="1" id="KW-1133">Transmembrane helix</keyword>
<dbReference type="EMBL" id="BAUT01000007">
    <property type="protein sequence ID" value="GAE25223.1"/>
    <property type="molecule type" value="Genomic_DNA"/>
</dbReference>
<evidence type="ECO:0000313" key="5">
    <source>
        <dbReference type="Proteomes" id="UP000018890"/>
    </source>
</evidence>
<accession>W4Q0H1</accession>
<dbReference type="Gene3D" id="2.60.40.1630">
    <property type="entry name" value="bacillus anthracis domain"/>
    <property type="match status" value="1"/>
</dbReference>
<feature type="transmembrane region" description="Helical" evidence="1">
    <location>
        <begin position="40"/>
        <end position="64"/>
    </location>
</feature>
<keyword evidence="1" id="KW-0812">Transmembrane</keyword>
<evidence type="ECO:0000256" key="1">
    <source>
        <dbReference type="SAM" id="Phobius"/>
    </source>
</evidence>
<gene>
    <name evidence="4" type="ORF">JCM9140_1203</name>
</gene>
<dbReference type="OrthoDB" id="2541898at2"/>
<feature type="domain" description="DUF4179" evidence="2">
    <location>
        <begin position="35"/>
        <end position="128"/>
    </location>
</feature>
<organism evidence="4 5">
    <name type="scientific">Halalkalibacter wakoensis JCM 9140</name>
    <dbReference type="NCBI Taxonomy" id="1236970"/>
    <lineage>
        <taxon>Bacteria</taxon>
        <taxon>Bacillati</taxon>
        <taxon>Bacillota</taxon>
        <taxon>Bacilli</taxon>
        <taxon>Bacillales</taxon>
        <taxon>Bacillaceae</taxon>
        <taxon>Halalkalibacter</taxon>
    </lineage>
</organism>
<dbReference type="STRING" id="1236970.JCM9140_1203"/>
<protein>
    <recommendedName>
        <fullName evidence="6">DUF4179 domain-containing protein</fullName>
    </recommendedName>
</protein>